<reference evidence="2 3" key="1">
    <citation type="submission" date="2019-12" db="EMBL/GenBank/DDBJ databases">
        <authorList>
            <person name="Alioto T."/>
            <person name="Alioto T."/>
            <person name="Gomez Garrido J."/>
        </authorList>
    </citation>
    <scope>NUCLEOTIDE SEQUENCE [LARGE SCALE GENOMIC DNA]</scope>
</reference>
<keyword evidence="3" id="KW-1185">Reference proteome</keyword>
<evidence type="ECO:0000256" key="1">
    <source>
        <dbReference type="SAM" id="MobiDB-lite"/>
    </source>
</evidence>
<dbReference type="Gramene" id="OE9A027935T1">
    <property type="protein sequence ID" value="OE9A027935C1"/>
    <property type="gene ID" value="OE9A027935"/>
</dbReference>
<accession>A0A8S0VIQ4</accession>
<dbReference type="EMBL" id="CACTIH010009317">
    <property type="protein sequence ID" value="CAA3029566.1"/>
    <property type="molecule type" value="Genomic_DNA"/>
</dbReference>
<evidence type="ECO:0000313" key="3">
    <source>
        <dbReference type="Proteomes" id="UP000594638"/>
    </source>
</evidence>
<evidence type="ECO:0000313" key="2">
    <source>
        <dbReference type="EMBL" id="CAA3029566.1"/>
    </source>
</evidence>
<proteinExistence type="predicted"/>
<sequence length="174" mass="19850">MVAWEIPKRLASAAIDILEVNSILIPTEIELEKVYWKELTSIVEKDENASHHSEGDEAKHDVEPRHAYHEESPRATQPPQLGFEINVADLLRAEMEKLEGRLRAVISTRLDRWRKKLTSTSAFDDATSSTAYVLENESKDGLEKEARFNDVTDVPAAERKIDLPEEDPKLEEKM</sequence>
<dbReference type="Proteomes" id="UP000594638">
    <property type="component" value="Unassembled WGS sequence"/>
</dbReference>
<protein>
    <submittedName>
        <fullName evidence="2">Uncharacterized protein</fullName>
    </submittedName>
</protein>
<feature type="region of interest" description="Disordered" evidence="1">
    <location>
        <begin position="144"/>
        <end position="174"/>
    </location>
</feature>
<gene>
    <name evidence="2" type="ORF">OLEA9_A027935</name>
</gene>
<feature type="region of interest" description="Disordered" evidence="1">
    <location>
        <begin position="46"/>
        <end position="81"/>
    </location>
</feature>
<comment type="caution">
    <text evidence="2">The sequence shown here is derived from an EMBL/GenBank/DDBJ whole genome shotgun (WGS) entry which is preliminary data.</text>
</comment>
<feature type="compositionally biased region" description="Basic and acidic residues" evidence="1">
    <location>
        <begin position="46"/>
        <end position="73"/>
    </location>
</feature>
<name>A0A8S0VIQ4_OLEEU</name>
<dbReference type="AlphaFoldDB" id="A0A8S0VIQ4"/>
<organism evidence="2 3">
    <name type="scientific">Olea europaea subsp. europaea</name>
    <dbReference type="NCBI Taxonomy" id="158383"/>
    <lineage>
        <taxon>Eukaryota</taxon>
        <taxon>Viridiplantae</taxon>
        <taxon>Streptophyta</taxon>
        <taxon>Embryophyta</taxon>
        <taxon>Tracheophyta</taxon>
        <taxon>Spermatophyta</taxon>
        <taxon>Magnoliopsida</taxon>
        <taxon>eudicotyledons</taxon>
        <taxon>Gunneridae</taxon>
        <taxon>Pentapetalae</taxon>
        <taxon>asterids</taxon>
        <taxon>lamiids</taxon>
        <taxon>Lamiales</taxon>
        <taxon>Oleaceae</taxon>
        <taxon>Oleeae</taxon>
        <taxon>Olea</taxon>
    </lineage>
</organism>